<proteinExistence type="predicted"/>
<sequence length="62" mass="7539">MILNHFKTIKLAKGHVPIKYTYQCNKNNEFLLCFKNISRVLHIIKLFINKDDYLKIFLKHIY</sequence>
<evidence type="ECO:0000313" key="1">
    <source>
        <dbReference type="EMBL" id="ORD99046.1"/>
    </source>
</evidence>
<accession>A0A1X0QGZ0</accession>
<dbReference type="AlphaFoldDB" id="A0A1X0QGZ0"/>
<organism evidence="1 2">
    <name type="scientific">Hepatospora eriocheir</name>
    <dbReference type="NCBI Taxonomy" id="1081669"/>
    <lineage>
        <taxon>Eukaryota</taxon>
        <taxon>Fungi</taxon>
        <taxon>Fungi incertae sedis</taxon>
        <taxon>Microsporidia</taxon>
        <taxon>Hepatosporidae</taxon>
        <taxon>Hepatospora</taxon>
    </lineage>
</organism>
<dbReference type="VEuPathDB" id="MicrosporidiaDB:A0H76_1493"/>
<evidence type="ECO:0000313" key="2">
    <source>
        <dbReference type="Proteomes" id="UP000192501"/>
    </source>
</evidence>
<name>A0A1X0QGZ0_9MICR</name>
<comment type="caution">
    <text evidence="1">The sequence shown here is derived from an EMBL/GenBank/DDBJ whole genome shotgun (WGS) entry which is preliminary data.</text>
</comment>
<protein>
    <submittedName>
        <fullName evidence="1">Uncharacterized protein</fullName>
    </submittedName>
</protein>
<gene>
    <name evidence="1" type="ORF">A0H76_1493</name>
</gene>
<dbReference type="EMBL" id="LTAI01000318">
    <property type="protein sequence ID" value="ORD99046.1"/>
    <property type="molecule type" value="Genomic_DNA"/>
</dbReference>
<dbReference type="Proteomes" id="UP000192501">
    <property type="component" value="Unassembled WGS sequence"/>
</dbReference>
<reference evidence="1 2" key="1">
    <citation type="journal article" date="2017" name="Environ. Microbiol.">
        <title>Decay of the glycolytic pathway and adaptation to intranuclear parasitism within Enterocytozoonidae microsporidia.</title>
        <authorList>
            <person name="Wiredu Boakye D."/>
            <person name="Jaroenlak P."/>
            <person name="Prachumwat A."/>
            <person name="Williams T.A."/>
            <person name="Bateman K.S."/>
            <person name="Itsathitphaisarn O."/>
            <person name="Sritunyalucksana K."/>
            <person name="Paszkiewicz K.H."/>
            <person name="Moore K.A."/>
            <person name="Stentiford G.D."/>
            <person name="Williams B.A."/>
        </authorList>
    </citation>
    <scope>NUCLEOTIDE SEQUENCE [LARGE SCALE GENOMIC DNA]</scope>
    <source>
        <strain evidence="2">canceri</strain>
    </source>
</reference>